<protein>
    <submittedName>
        <fullName evidence="1">Uncharacterized protein</fullName>
    </submittedName>
</protein>
<dbReference type="Proteomes" id="UP000468443">
    <property type="component" value="Unassembled WGS sequence"/>
</dbReference>
<gene>
    <name evidence="1" type="ORF">GWK09_00080</name>
</gene>
<comment type="caution">
    <text evidence="1">The sequence shown here is derived from an EMBL/GenBank/DDBJ whole genome shotgun (WGS) entry which is preliminary data.</text>
</comment>
<organism evidence="1 2">
    <name type="scientific">Muriicola jejuensis</name>
    <dbReference type="NCBI Taxonomy" id="504488"/>
    <lineage>
        <taxon>Bacteria</taxon>
        <taxon>Pseudomonadati</taxon>
        <taxon>Bacteroidota</taxon>
        <taxon>Flavobacteriia</taxon>
        <taxon>Flavobacteriales</taxon>
        <taxon>Flavobacteriaceae</taxon>
        <taxon>Muriicola</taxon>
    </lineage>
</organism>
<dbReference type="PROSITE" id="PS51257">
    <property type="entry name" value="PROKAR_LIPOPROTEIN"/>
    <property type="match status" value="1"/>
</dbReference>
<sequence length="648" mass="71721">MRTNLTFVVSLALLLLFSCEVPEDSVIKAVDDTKEILTTNKWNLEEFKFELRNDDIPPPLLFNATNALLAAGVYDLDDMVLDASEMRKYEVEFKEDGTIITRNGELDLLLEEEIGTYFVFNERTIRISSAESLNYTYIYDANEKELSLVANEESAERIVKKINDKLIDQVANGTPTKIGDFIAGLLFNNEALQTLINDVVVSAIAGKLEFINEIDPDELAALLAADIRNALEQVDWQQILTDLILTKLEGISNIDKEAVAEAIASQVVQLINEKLSQEQINSLILPYIEQIAINSEAVSEAIATLITDLFSDVFNENNLQPLLVDAWTQFTRLDEAQIGVISDTLTSVVETVFINEQTISAGLLPFTTRIDETSILQMGALAAETTTSIENLVNGLNQSFPDLNLTPDYESMQNTIRLAYIGIKPVIAILGPEQAATDVANLLLSQFLTSENISNTFRAALQFLQTIDPETAGTTLTQWLLSFENDISPALYAYIRDLISPILDNLDPNATALAIATALNSFISENLTPEAVKNLIIPLLDEITNLNAEAVAAYLAQLILNSDLIQDNVTEEAIFQAILPVLQSVQETNVKEVAQNLINAIVNTGIFEEVITEERVSAIISLLIYKATWEEVLVANNFKELSIILRHD</sequence>
<evidence type="ECO:0000313" key="2">
    <source>
        <dbReference type="Proteomes" id="UP000468443"/>
    </source>
</evidence>
<evidence type="ECO:0000313" key="1">
    <source>
        <dbReference type="EMBL" id="NER08903.1"/>
    </source>
</evidence>
<name>A0A6P0UC56_9FLAO</name>
<accession>A0A6P0UC56</accession>
<proteinExistence type="predicted"/>
<dbReference type="RefSeq" id="WP_163690994.1">
    <property type="nucleotide sequence ID" value="NZ_FXTW01000001.1"/>
</dbReference>
<dbReference type="EMBL" id="JAABOP010000001">
    <property type="protein sequence ID" value="NER08903.1"/>
    <property type="molecule type" value="Genomic_DNA"/>
</dbReference>
<keyword evidence="2" id="KW-1185">Reference proteome</keyword>
<reference evidence="1 2" key="1">
    <citation type="submission" date="2020-01" db="EMBL/GenBank/DDBJ databases">
        <title>Muriicola jejuensis KCTC 22299.</title>
        <authorList>
            <person name="Wang G."/>
        </authorList>
    </citation>
    <scope>NUCLEOTIDE SEQUENCE [LARGE SCALE GENOMIC DNA]</scope>
    <source>
        <strain evidence="1 2">KCTC 22299</strain>
    </source>
</reference>
<dbReference type="AlphaFoldDB" id="A0A6P0UC56"/>